<dbReference type="InterPro" id="IPR036390">
    <property type="entry name" value="WH_DNA-bd_sf"/>
</dbReference>
<name>A0ABX0K848_9PROT</name>
<feature type="domain" description="HTH asnC-type" evidence="4">
    <location>
        <begin position="5"/>
        <end position="66"/>
    </location>
</feature>
<organism evidence="5 6">
    <name type="scientific">Acetobacter fallax</name>
    <dbReference type="NCBI Taxonomy" id="1737473"/>
    <lineage>
        <taxon>Bacteria</taxon>
        <taxon>Pseudomonadati</taxon>
        <taxon>Pseudomonadota</taxon>
        <taxon>Alphaproteobacteria</taxon>
        <taxon>Acetobacterales</taxon>
        <taxon>Acetobacteraceae</taxon>
        <taxon>Acetobacter</taxon>
    </lineage>
</organism>
<dbReference type="SMART" id="SM00344">
    <property type="entry name" value="HTH_ASNC"/>
    <property type="match status" value="1"/>
</dbReference>
<evidence type="ECO:0000256" key="2">
    <source>
        <dbReference type="ARBA" id="ARBA00023125"/>
    </source>
</evidence>
<dbReference type="InterPro" id="IPR011991">
    <property type="entry name" value="ArsR-like_HTH"/>
</dbReference>
<dbReference type="Pfam" id="PF01037">
    <property type="entry name" value="AsnC_trans_reg"/>
    <property type="match status" value="1"/>
</dbReference>
<dbReference type="CDD" id="cd00090">
    <property type="entry name" value="HTH_ARSR"/>
    <property type="match status" value="1"/>
</dbReference>
<evidence type="ECO:0000256" key="1">
    <source>
        <dbReference type="ARBA" id="ARBA00023015"/>
    </source>
</evidence>
<keyword evidence="2" id="KW-0238">DNA-binding</keyword>
<dbReference type="Gene3D" id="1.10.10.10">
    <property type="entry name" value="Winged helix-like DNA-binding domain superfamily/Winged helix DNA-binding domain"/>
    <property type="match status" value="1"/>
</dbReference>
<dbReference type="InterPro" id="IPR019888">
    <property type="entry name" value="Tscrpt_reg_AsnC-like"/>
</dbReference>
<evidence type="ECO:0000256" key="3">
    <source>
        <dbReference type="ARBA" id="ARBA00023163"/>
    </source>
</evidence>
<sequence length="153" mass="17673">MMRNIDHIDRAILRTLQRDASLSQRALADAVGLSQNACWKRLNALKESGLLGQHTLRLNPTDLGLGFTAFVMVRTRHHDHNWLTRFRNLVLAIPNVTDFHRIAGEYDYLLKVVARDMQDFDRVYRNLIEKIDLDTVTSHIVMEAIADNRELPI</sequence>
<dbReference type="InterPro" id="IPR011008">
    <property type="entry name" value="Dimeric_a/b-barrel"/>
</dbReference>
<dbReference type="Pfam" id="PF13412">
    <property type="entry name" value="HTH_24"/>
    <property type="match status" value="1"/>
</dbReference>
<proteinExistence type="predicted"/>
<dbReference type="Proteomes" id="UP000615326">
    <property type="component" value="Unassembled WGS sequence"/>
</dbReference>
<gene>
    <name evidence="5" type="ORF">GOB84_03245</name>
</gene>
<dbReference type="EMBL" id="WOSW01000003">
    <property type="protein sequence ID" value="NHO31589.1"/>
    <property type="molecule type" value="Genomic_DNA"/>
</dbReference>
<evidence type="ECO:0000259" key="4">
    <source>
        <dbReference type="PROSITE" id="PS50956"/>
    </source>
</evidence>
<dbReference type="SUPFAM" id="SSF46785">
    <property type="entry name" value="Winged helix' DNA-binding domain"/>
    <property type="match status" value="1"/>
</dbReference>
<dbReference type="InterPro" id="IPR036388">
    <property type="entry name" value="WH-like_DNA-bd_sf"/>
</dbReference>
<dbReference type="InterPro" id="IPR019885">
    <property type="entry name" value="Tscrpt_reg_HTH_AsnC-type_CS"/>
</dbReference>
<dbReference type="PANTHER" id="PTHR30154:SF17">
    <property type="entry name" value="DNA-BINDING TRANSCRIPTIONAL ACTIVATOR DECR"/>
    <property type="match status" value="1"/>
</dbReference>
<dbReference type="RefSeq" id="WP_173576254.1">
    <property type="nucleotide sequence ID" value="NZ_WOSW01000003.1"/>
</dbReference>
<keyword evidence="3" id="KW-0804">Transcription</keyword>
<dbReference type="InterPro" id="IPR019887">
    <property type="entry name" value="Tscrpt_reg_AsnC/Lrp_C"/>
</dbReference>
<dbReference type="PANTHER" id="PTHR30154">
    <property type="entry name" value="LEUCINE-RESPONSIVE REGULATORY PROTEIN"/>
    <property type="match status" value="1"/>
</dbReference>
<dbReference type="PRINTS" id="PR00033">
    <property type="entry name" value="HTHASNC"/>
</dbReference>
<evidence type="ECO:0000313" key="6">
    <source>
        <dbReference type="Proteomes" id="UP000615326"/>
    </source>
</evidence>
<dbReference type="Gene3D" id="3.30.70.920">
    <property type="match status" value="1"/>
</dbReference>
<dbReference type="SUPFAM" id="SSF54909">
    <property type="entry name" value="Dimeric alpha+beta barrel"/>
    <property type="match status" value="1"/>
</dbReference>
<comment type="caution">
    <text evidence="5">The sequence shown here is derived from an EMBL/GenBank/DDBJ whole genome shotgun (WGS) entry which is preliminary data.</text>
</comment>
<dbReference type="PROSITE" id="PS00519">
    <property type="entry name" value="HTH_ASNC_1"/>
    <property type="match status" value="1"/>
</dbReference>
<protein>
    <submittedName>
        <fullName evidence="5">Winged helix-turn-helix transcriptional regulator</fullName>
    </submittedName>
</protein>
<keyword evidence="1" id="KW-0805">Transcription regulation</keyword>
<dbReference type="PROSITE" id="PS50956">
    <property type="entry name" value="HTH_ASNC_2"/>
    <property type="match status" value="1"/>
</dbReference>
<evidence type="ECO:0000313" key="5">
    <source>
        <dbReference type="EMBL" id="NHO31589.1"/>
    </source>
</evidence>
<dbReference type="InterPro" id="IPR000485">
    <property type="entry name" value="AsnC-type_HTH_dom"/>
</dbReference>
<accession>A0ABX0K848</accession>
<reference evidence="5 6" key="1">
    <citation type="journal article" date="2020" name="Int. J. Syst. Evol. Microbiol.">
        <title>Novel acetic acid bacteria from cider fermentations: Acetobacter conturbans sp. nov. and Acetobacter fallax sp. nov.</title>
        <authorList>
            <person name="Sombolestani A.S."/>
            <person name="Cleenwerck I."/>
            <person name="Cnockaert M."/>
            <person name="Borremans W."/>
            <person name="Wieme A.D."/>
            <person name="De Vuyst L."/>
            <person name="Vandamme P."/>
        </authorList>
    </citation>
    <scope>NUCLEOTIDE SEQUENCE [LARGE SCALE GENOMIC DNA]</scope>
    <source>
        <strain evidence="5 6">LMG 1637</strain>
    </source>
</reference>
<keyword evidence="6" id="KW-1185">Reference proteome</keyword>